<protein>
    <submittedName>
        <fullName evidence="2">Uncharacterized protein</fullName>
    </submittedName>
</protein>
<keyword evidence="3" id="KW-1185">Reference proteome</keyword>
<evidence type="ECO:0000313" key="2">
    <source>
        <dbReference type="EMBL" id="CAH2315853.1"/>
    </source>
</evidence>
<organism evidence="2 3">
    <name type="scientific">Pelobates cultripes</name>
    <name type="common">Western spadefoot toad</name>
    <dbReference type="NCBI Taxonomy" id="61616"/>
    <lineage>
        <taxon>Eukaryota</taxon>
        <taxon>Metazoa</taxon>
        <taxon>Chordata</taxon>
        <taxon>Craniata</taxon>
        <taxon>Vertebrata</taxon>
        <taxon>Euteleostomi</taxon>
        <taxon>Amphibia</taxon>
        <taxon>Batrachia</taxon>
        <taxon>Anura</taxon>
        <taxon>Pelobatoidea</taxon>
        <taxon>Pelobatidae</taxon>
        <taxon>Pelobates</taxon>
    </lineage>
</organism>
<evidence type="ECO:0000313" key="3">
    <source>
        <dbReference type="Proteomes" id="UP001295444"/>
    </source>
</evidence>
<evidence type="ECO:0000256" key="1">
    <source>
        <dbReference type="SAM" id="MobiDB-lite"/>
    </source>
</evidence>
<feature type="region of interest" description="Disordered" evidence="1">
    <location>
        <begin position="1"/>
        <end position="43"/>
    </location>
</feature>
<reference evidence="2" key="1">
    <citation type="submission" date="2022-03" db="EMBL/GenBank/DDBJ databases">
        <authorList>
            <person name="Alioto T."/>
            <person name="Alioto T."/>
            <person name="Gomez Garrido J."/>
        </authorList>
    </citation>
    <scope>NUCLEOTIDE SEQUENCE</scope>
</reference>
<dbReference type="AlphaFoldDB" id="A0AAD1T4N1"/>
<feature type="non-terminal residue" evidence="2">
    <location>
        <position position="1"/>
    </location>
</feature>
<gene>
    <name evidence="2" type="ORF">PECUL_23A048776</name>
</gene>
<sequence>TRRHKPAGVQLEPTLPLTTGQPVTPGRRYGAALSPKRKKRVPRKPLLRRRIHLAMFSSFPETRSQPGKLPGHNSLPQKSHTTHECKQPLKGPQSQVPIPTGTNGTGEMGIVKTWGWWSAEAWDWNPSISWDSVQSMTGVG</sequence>
<feature type="region of interest" description="Disordered" evidence="1">
    <location>
        <begin position="57"/>
        <end position="105"/>
    </location>
</feature>
<accession>A0AAD1T4N1</accession>
<name>A0AAD1T4N1_PELCU</name>
<dbReference type="EMBL" id="OW240920">
    <property type="protein sequence ID" value="CAH2315853.1"/>
    <property type="molecule type" value="Genomic_DNA"/>
</dbReference>
<feature type="compositionally biased region" description="Polar residues" evidence="1">
    <location>
        <begin position="92"/>
        <end position="102"/>
    </location>
</feature>
<dbReference type="Proteomes" id="UP001295444">
    <property type="component" value="Chromosome 09"/>
</dbReference>
<proteinExistence type="predicted"/>